<comment type="caution">
    <text evidence="2">The sequence shown here is derived from an EMBL/GenBank/DDBJ whole genome shotgun (WGS) entry which is preliminary data.</text>
</comment>
<dbReference type="InterPro" id="IPR008030">
    <property type="entry name" value="NmrA-like"/>
</dbReference>
<keyword evidence="3" id="KW-1185">Reference proteome</keyword>
<dbReference type="Pfam" id="PF05368">
    <property type="entry name" value="NmrA"/>
    <property type="match status" value="1"/>
</dbReference>
<evidence type="ECO:0000259" key="1">
    <source>
        <dbReference type="Pfam" id="PF05368"/>
    </source>
</evidence>
<dbReference type="Gene3D" id="3.90.25.10">
    <property type="entry name" value="UDP-galactose 4-epimerase, domain 1"/>
    <property type="match status" value="1"/>
</dbReference>
<organism evidence="2 3">
    <name type="scientific">Actinoplanes lutulentus</name>
    <dbReference type="NCBI Taxonomy" id="1287878"/>
    <lineage>
        <taxon>Bacteria</taxon>
        <taxon>Bacillati</taxon>
        <taxon>Actinomycetota</taxon>
        <taxon>Actinomycetes</taxon>
        <taxon>Micromonosporales</taxon>
        <taxon>Micromonosporaceae</taxon>
        <taxon>Actinoplanes</taxon>
    </lineage>
</organism>
<dbReference type="Proteomes" id="UP000249341">
    <property type="component" value="Unassembled WGS sequence"/>
</dbReference>
<dbReference type="PANTHER" id="PTHR43162:SF1">
    <property type="entry name" value="PRESTALK A DIFFERENTIATION PROTEIN A"/>
    <property type="match status" value="1"/>
</dbReference>
<evidence type="ECO:0000313" key="3">
    <source>
        <dbReference type="Proteomes" id="UP000249341"/>
    </source>
</evidence>
<feature type="domain" description="NmrA-like" evidence="1">
    <location>
        <begin position="14"/>
        <end position="267"/>
    </location>
</feature>
<name>A0A327ZB22_9ACTN</name>
<proteinExistence type="predicted"/>
<dbReference type="InterPro" id="IPR036291">
    <property type="entry name" value="NAD(P)-bd_dom_sf"/>
</dbReference>
<accession>A0A327ZB22</accession>
<protein>
    <submittedName>
        <fullName evidence="2">Uncharacterized protein YbjT (DUF2867 family)</fullName>
    </submittedName>
</protein>
<dbReference type="AlphaFoldDB" id="A0A327ZB22"/>
<evidence type="ECO:0000313" key="2">
    <source>
        <dbReference type="EMBL" id="RAK34642.1"/>
    </source>
</evidence>
<gene>
    <name evidence="2" type="ORF">B0I29_111244</name>
</gene>
<dbReference type="InterPro" id="IPR051604">
    <property type="entry name" value="Ergot_Alk_Oxidoreductase"/>
</dbReference>
<dbReference type="EMBL" id="QLMJ01000011">
    <property type="protein sequence ID" value="RAK34642.1"/>
    <property type="molecule type" value="Genomic_DNA"/>
</dbReference>
<dbReference type="SUPFAM" id="SSF51735">
    <property type="entry name" value="NAD(P)-binding Rossmann-fold domains"/>
    <property type="match status" value="1"/>
</dbReference>
<dbReference type="PANTHER" id="PTHR43162">
    <property type="match status" value="1"/>
</dbReference>
<dbReference type="Gene3D" id="3.40.50.720">
    <property type="entry name" value="NAD(P)-binding Rossmann-like Domain"/>
    <property type="match status" value="1"/>
</dbReference>
<reference evidence="2 3" key="1">
    <citation type="submission" date="2018-06" db="EMBL/GenBank/DDBJ databases">
        <title>Genomic Encyclopedia of Type Strains, Phase III (KMG-III): the genomes of soil and plant-associated and newly described type strains.</title>
        <authorList>
            <person name="Whitman W."/>
        </authorList>
    </citation>
    <scope>NUCLEOTIDE SEQUENCE [LARGE SCALE GENOMIC DNA]</scope>
    <source>
        <strain evidence="2 3">CGMCC 4.7090</strain>
    </source>
</reference>
<sequence>MDRLTNGDFTGDMTDTYAITGVTGHVGGATARALKAANHLVRGISRRPQPGGTQADLADTAALTKALDGCAGAFLLLPTVPPFTDAAHQELIASMAAAVEASGIPHVVMLSSWGADLAEGTGPIRWLHDLENRLRATGTRLTAIRSPHFQEKVETVLDAARGAGIYPVFADEADTPIPMIATRDIGEAIAQELTKQTEKADKSEIVVLDAPAYTERQVAEALATTLGKPLKTITIPREAWHDTLTTGGVPPQLATELVALYAADADNKLQPRGDRTITGTTPIEETLEIVTRG</sequence>